<feature type="domain" description="Glycosyl transferase family 1" evidence="3">
    <location>
        <begin position="192"/>
        <end position="339"/>
    </location>
</feature>
<gene>
    <name evidence="5" type="ORF">BAAM0483_09055</name>
</gene>
<dbReference type="PANTHER" id="PTHR46401">
    <property type="entry name" value="GLYCOSYLTRANSFERASE WBBK-RELATED"/>
    <property type="match status" value="1"/>
</dbReference>
<keyword evidence="1" id="KW-0328">Glycosyltransferase</keyword>
<dbReference type="EMBL" id="AWFK01000020">
    <property type="protein sequence ID" value="KOA47933.1"/>
    <property type="molecule type" value="Genomic_DNA"/>
</dbReference>
<proteinExistence type="predicted"/>
<protein>
    <submittedName>
        <fullName evidence="5">Uncharacterized protein</fullName>
    </submittedName>
</protein>
<dbReference type="Proteomes" id="UP000037239">
    <property type="component" value="Unassembled WGS sequence"/>
</dbReference>
<evidence type="ECO:0000259" key="4">
    <source>
        <dbReference type="Pfam" id="PF13439"/>
    </source>
</evidence>
<organism evidence="5 6">
    <name type="scientific">Bifidobacterium animalis subsp. animalis MCC 0483</name>
    <dbReference type="NCBI Taxonomy" id="1365955"/>
    <lineage>
        <taxon>Bacteria</taxon>
        <taxon>Bacillati</taxon>
        <taxon>Actinomycetota</taxon>
        <taxon>Actinomycetes</taxon>
        <taxon>Bifidobacteriales</taxon>
        <taxon>Bifidobacteriaceae</taxon>
        <taxon>Bifidobacterium</taxon>
    </lineage>
</organism>
<dbReference type="Pfam" id="PF13439">
    <property type="entry name" value="Glyco_transf_4"/>
    <property type="match status" value="1"/>
</dbReference>
<dbReference type="InterPro" id="IPR028098">
    <property type="entry name" value="Glyco_trans_4-like_N"/>
</dbReference>
<reference evidence="5 6" key="1">
    <citation type="journal article" date="2015" name="Int J Genomics">
        <title>Comparative Genomics Revealed Genetic Diversity and Species/Strain-Level Differences in Carbohydrate Metabolism of Three Probiotic Bifidobacterial Species.</title>
        <authorList>
            <person name="Odamaki T."/>
            <person name="Horigome A."/>
            <person name="Sugahara H."/>
            <person name="Hashikura N."/>
            <person name="Minami J."/>
            <person name="Xiao J.Z."/>
            <person name="Abe F."/>
        </authorList>
    </citation>
    <scope>NUCLEOTIDE SEQUENCE [LARGE SCALE GENOMIC DNA]</scope>
    <source>
        <strain evidence="5 6">MCC 0483</strain>
    </source>
</reference>
<dbReference type="Pfam" id="PF00534">
    <property type="entry name" value="Glycos_transf_1"/>
    <property type="match status" value="1"/>
</dbReference>
<evidence type="ECO:0000256" key="1">
    <source>
        <dbReference type="ARBA" id="ARBA00022676"/>
    </source>
</evidence>
<dbReference type="InterPro" id="IPR001296">
    <property type="entry name" value="Glyco_trans_1"/>
</dbReference>
<keyword evidence="2" id="KW-0808">Transferase</keyword>
<dbReference type="AlphaFoldDB" id="A0AB34T7E7"/>
<accession>A0AB34T7E7</accession>
<dbReference type="GO" id="GO:0016757">
    <property type="term" value="F:glycosyltransferase activity"/>
    <property type="evidence" value="ECO:0007669"/>
    <property type="project" value="UniProtKB-KW"/>
</dbReference>
<evidence type="ECO:0000259" key="3">
    <source>
        <dbReference type="Pfam" id="PF00534"/>
    </source>
</evidence>
<name>A0AB34T7E7_9BIFI</name>
<feature type="domain" description="Glycosyltransferase subfamily 4-like N-terminal" evidence="4">
    <location>
        <begin position="13"/>
        <end position="179"/>
    </location>
</feature>
<evidence type="ECO:0000313" key="6">
    <source>
        <dbReference type="Proteomes" id="UP000037239"/>
    </source>
</evidence>
<comment type="caution">
    <text evidence="5">The sequence shown here is derived from an EMBL/GenBank/DDBJ whole genome shotgun (WGS) entry which is preliminary data.</text>
</comment>
<dbReference type="GO" id="GO:0009103">
    <property type="term" value="P:lipopolysaccharide biosynthetic process"/>
    <property type="evidence" value="ECO:0007669"/>
    <property type="project" value="TreeGrafter"/>
</dbReference>
<sequence>MINVAFTISSLSMGGIERVTTTIANALADQSGFDVTLINLANKEEYFNVRAQHHIKPSRFQYDWWRAKRKLGKLRLFHTDFTWRYWIERLFVGGHYDYIILNPDFFPYFDIVKRLHPESKIYLWMHNNYDVYVGKYYKDVLPQLEHAARESDGIVCLEHYSAKRWKQLNDNVHVIYNPLTLAATGNVSTLQHKVIACTSRLVTEQKGLDYVLNVAEQLPEDWRINYAGDGADRDWMESEISKRHLEQRIRLLGALDDEQLDWHYTQASMFLCLSRWEGFGLVVVEAMSRGLPVIAFDMPAMEEVLQEGEDGILLPMGDTAGVCGTIAKFADNRGLREHYAALSLKRCKDFSITAILHEWILQIFDDIA</sequence>
<dbReference type="RefSeq" id="WP_052826738.1">
    <property type="nucleotide sequence ID" value="NZ_AWFK01000020.1"/>
</dbReference>
<dbReference type="SUPFAM" id="SSF53756">
    <property type="entry name" value="UDP-Glycosyltransferase/glycogen phosphorylase"/>
    <property type="match status" value="1"/>
</dbReference>
<dbReference type="PANTHER" id="PTHR46401:SF2">
    <property type="entry name" value="GLYCOSYLTRANSFERASE WBBK-RELATED"/>
    <property type="match status" value="1"/>
</dbReference>
<dbReference type="Gene3D" id="3.40.50.2000">
    <property type="entry name" value="Glycogen Phosphorylase B"/>
    <property type="match status" value="2"/>
</dbReference>
<evidence type="ECO:0000256" key="2">
    <source>
        <dbReference type="ARBA" id="ARBA00022679"/>
    </source>
</evidence>
<evidence type="ECO:0000313" key="5">
    <source>
        <dbReference type="EMBL" id="KOA47933.1"/>
    </source>
</evidence>